<dbReference type="InterPro" id="IPR039248">
    <property type="entry name" value="Ptase_RsbX"/>
</dbReference>
<accession>A0A5R9F3B6</accession>
<evidence type="ECO:0000259" key="1">
    <source>
        <dbReference type="SMART" id="SM00331"/>
    </source>
</evidence>
<dbReference type="RefSeq" id="WP_138129693.1">
    <property type="nucleotide sequence ID" value="NZ_SWLG01000037.1"/>
</dbReference>
<proteinExistence type="predicted"/>
<dbReference type="SMART" id="SM00331">
    <property type="entry name" value="PP2C_SIG"/>
    <property type="match status" value="1"/>
</dbReference>
<organism evidence="2 3">
    <name type="scientific">Exobacillus caeni</name>
    <dbReference type="NCBI Taxonomy" id="2574798"/>
    <lineage>
        <taxon>Bacteria</taxon>
        <taxon>Bacillati</taxon>
        <taxon>Bacillota</taxon>
        <taxon>Bacilli</taxon>
        <taxon>Bacillales</taxon>
        <taxon>Guptibacillaceae</taxon>
        <taxon>Exobacillus</taxon>
    </lineage>
</organism>
<dbReference type="OrthoDB" id="1090916at2"/>
<sequence length="200" mass="22324">MIAHHDFNQIKISAYQQPKKGNRTCGDSYFVSETEEYFICAVADGLGSGDLAKESSEAAIAVIEKHHEEDVQSIMERCNEEMRGKRGSVLTLFKVDFSTRELSFCGIGNINLVIYPTDGTVVRPISYSGYLSGKKQRFKVQTLTYEEGASFIVYSDGVKISSKNQAMITKMKTVRDALRNINEIITPVNDDITFLIGKTN</sequence>
<dbReference type="AlphaFoldDB" id="A0A5R9F3B6"/>
<dbReference type="Gene3D" id="3.60.40.10">
    <property type="entry name" value="PPM-type phosphatase domain"/>
    <property type="match status" value="1"/>
</dbReference>
<name>A0A5R9F3B6_9BACL</name>
<dbReference type="Pfam" id="PF07228">
    <property type="entry name" value="SpoIIE"/>
    <property type="match status" value="1"/>
</dbReference>
<evidence type="ECO:0000313" key="2">
    <source>
        <dbReference type="EMBL" id="TLS34914.1"/>
    </source>
</evidence>
<protein>
    <recommendedName>
        <fullName evidence="1">PPM-type phosphatase domain-containing protein</fullName>
    </recommendedName>
</protein>
<gene>
    <name evidence="2" type="ORF">FCL54_23320</name>
</gene>
<dbReference type="Proteomes" id="UP000308230">
    <property type="component" value="Unassembled WGS sequence"/>
</dbReference>
<comment type="caution">
    <text evidence="2">The sequence shown here is derived from an EMBL/GenBank/DDBJ whole genome shotgun (WGS) entry which is preliminary data.</text>
</comment>
<dbReference type="InterPro" id="IPR001932">
    <property type="entry name" value="PPM-type_phosphatase-like_dom"/>
</dbReference>
<dbReference type="InterPro" id="IPR036457">
    <property type="entry name" value="PPM-type-like_dom_sf"/>
</dbReference>
<dbReference type="PANTHER" id="PTHR35801:SF1">
    <property type="entry name" value="PHOSPHOSERINE PHOSPHATASE RSBX"/>
    <property type="match status" value="1"/>
</dbReference>
<keyword evidence="3" id="KW-1185">Reference proteome</keyword>
<dbReference type="EMBL" id="SWLG01000037">
    <property type="protein sequence ID" value="TLS34914.1"/>
    <property type="molecule type" value="Genomic_DNA"/>
</dbReference>
<dbReference type="PANTHER" id="PTHR35801">
    <property type="entry name" value="PHOSPHOSERINE PHOSPHATASE RSBX"/>
    <property type="match status" value="1"/>
</dbReference>
<feature type="domain" description="PPM-type phosphatase" evidence="1">
    <location>
        <begin position="7"/>
        <end position="199"/>
    </location>
</feature>
<dbReference type="SUPFAM" id="SSF81606">
    <property type="entry name" value="PP2C-like"/>
    <property type="match status" value="1"/>
</dbReference>
<evidence type="ECO:0000313" key="3">
    <source>
        <dbReference type="Proteomes" id="UP000308230"/>
    </source>
</evidence>
<reference evidence="2 3" key="1">
    <citation type="submission" date="2019-04" db="EMBL/GenBank/DDBJ databases">
        <title>Bacillus caeni sp. nov., a bacterium isolated from mangrove sediment.</title>
        <authorList>
            <person name="Huang H."/>
            <person name="Mo K."/>
            <person name="Hu Y."/>
        </authorList>
    </citation>
    <scope>NUCLEOTIDE SEQUENCE [LARGE SCALE GENOMIC DNA]</scope>
    <source>
        <strain evidence="2 3">HB172195</strain>
    </source>
</reference>